<dbReference type="Proteomes" id="UP000886725">
    <property type="component" value="Unassembled WGS sequence"/>
</dbReference>
<dbReference type="EMBL" id="DVFU01000107">
    <property type="protein sequence ID" value="HIQ65176.1"/>
    <property type="molecule type" value="Genomic_DNA"/>
</dbReference>
<dbReference type="AlphaFoldDB" id="A0A9D0Z178"/>
<protein>
    <submittedName>
        <fullName evidence="2">Abi family protein</fullName>
    </submittedName>
</protein>
<keyword evidence="1" id="KW-0812">Transmembrane</keyword>
<comment type="caution">
    <text evidence="2">The sequence shown here is derived from an EMBL/GenBank/DDBJ whole genome shotgun (WGS) entry which is preliminary data.</text>
</comment>
<dbReference type="Pfam" id="PF07751">
    <property type="entry name" value="Abi_2"/>
    <property type="match status" value="1"/>
</dbReference>
<name>A0A9D0Z178_9FIRM</name>
<sequence>MKEFKTYQEQIELLKTRGLIIDDEQFVLEKLKEDNYYNIINGYKDLFITPGTKDNFITGTTFEEIYYLYDFDRQLKNIIFKQILKVENILRSLIAYHFSEKYGNDNYLKMDNFETLKGSNCSSKKYEERVEQIQTLLTNLQSDISKSMSKKNYIKHYILNYGFVPLWVLVNAITLGRLSQFYSLMDQSVRIKVSQHWDVKEADLNQYIKTLAFYRNLCAHDDRLYSSKCNQDIPNTNIHEKLNINVINGRYVNGKNDLFSLIIILKILLPESDFNTMCNKIDGRMRSLSQKITHISYQTIFNAMGFPDNWVKIKKA</sequence>
<gene>
    <name evidence="2" type="ORF">IAC85_05500</name>
</gene>
<dbReference type="InterPro" id="IPR017034">
    <property type="entry name" value="Abi_system_AbiD/AbiF"/>
</dbReference>
<evidence type="ECO:0000313" key="2">
    <source>
        <dbReference type="EMBL" id="HIQ65176.1"/>
    </source>
</evidence>
<feature type="transmembrane region" description="Helical" evidence="1">
    <location>
        <begin position="158"/>
        <end position="178"/>
    </location>
</feature>
<dbReference type="PIRSF" id="PIRSF034934">
    <property type="entry name" value="AbiF_AbiD"/>
    <property type="match status" value="1"/>
</dbReference>
<keyword evidence="1" id="KW-1133">Transmembrane helix</keyword>
<proteinExistence type="predicted"/>
<evidence type="ECO:0000313" key="3">
    <source>
        <dbReference type="Proteomes" id="UP000886725"/>
    </source>
</evidence>
<evidence type="ECO:0000256" key="1">
    <source>
        <dbReference type="SAM" id="Phobius"/>
    </source>
</evidence>
<accession>A0A9D0Z178</accession>
<reference evidence="2" key="1">
    <citation type="submission" date="2020-10" db="EMBL/GenBank/DDBJ databases">
        <authorList>
            <person name="Gilroy R."/>
        </authorList>
    </citation>
    <scope>NUCLEOTIDE SEQUENCE</scope>
    <source>
        <strain evidence="2">CHK165-10780</strain>
    </source>
</reference>
<organism evidence="2 3">
    <name type="scientific">Candidatus Faecenecus gallistercoris</name>
    <dbReference type="NCBI Taxonomy" id="2840793"/>
    <lineage>
        <taxon>Bacteria</taxon>
        <taxon>Bacillati</taxon>
        <taxon>Bacillota</taxon>
        <taxon>Bacillota incertae sedis</taxon>
        <taxon>Candidatus Faecenecus</taxon>
    </lineage>
</organism>
<reference evidence="2" key="2">
    <citation type="journal article" date="2021" name="PeerJ">
        <title>Extensive microbial diversity within the chicken gut microbiome revealed by metagenomics and culture.</title>
        <authorList>
            <person name="Gilroy R."/>
            <person name="Ravi A."/>
            <person name="Getino M."/>
            <person name="Pursley I."/>
            <person name="Horton D.L."/>
            <person name="Alikhan N.F."/>
            <person name="Baker D."/>
            <person name="Gharbi K."/>
            <person name="Hall N."/>
            <person name="Watson M."/>
            <person name="Adriaenssens E.M."/>
            <person name="Foster-Nyarko E."/>
            <person name="Jarju S."/>
            <person name="Secka A."/>
            <person name="Antonio M."/>
            <person name="Oren A."/>
            <person name="Chaudhuri R.R."/>
            <person name="La Ragione R."/>
            <person name="Hildebrand F."/>
            <person name="Pallen M.J."/>
        </authorList>
    </citation>
    <scope>NUCLEOTIDE SEQUENCE</scope>
    <source>
        <strain evidence="2">CHK165-10780</strain>
    </source>
</reference>
<keyword evidence="1" id="KW-0472">Membrane</keyword>
<dbReference type="InterPro" id="IPR011664">
    <property type="entry name" value="Abi_system_AbiD/AbiF-like"/>
</dbReference>